<proteinExistence type="predicted"/>
<name>A0ABM9P9Q0_9FLAO</name>
<organism evidence="3 4">
    <name type="scientific">Tenacibaculum polynesiense</name>
    <dbReference type="NCBI Taxonomy" id="3137857"/>
    <lineage>
        <taxon>Bacteria</taxon>
        <taxon>Pseudomonadati</taxon>
        <taxon>Bacteroidota</taxon>
        <taxon>Flavobacteriia</taxon>
        <taxon>Flavobacteriales</taxon>
        <taxon>Flavobacteriaceae</taxon>
        <taxon>Tenacibaculum</taxon>
    </lineage>
</organism>
<accession>A0ABM9P9Q0</accession>
<sequence length="207" mass="23478">MMKHVVFIGLFLISICSFSQSSFQKFTKLSSPKKWWVIWHPFKAQKALAISKEANYVTDSIKTSPLLDGDIAGGQVDAFRHAYWMARLHQEIGENAARSLGKAHEKENYQTYKKRKLEDGEVPDKIASTMDLFNNEVGLSLTSKGSNLTKDGLIYKIINAIHKGKLKMIRKDVKGNFLTCEGKKIPWDSLKGKWENNKCLINTNNTP</sequence>
<protein>
    <recommendedName>
        <fullName evidence="2">DUF6973 domain-containing protein</fullName>
    </recommendedName>
</protein>
<feature type="signal peptide" evidence="1">
    <location>
        <begin position="1"/>
        <end position="19"/>
    </location>
</feature>
<dbReference type="Pfam" id="PF22322">
    <property type="entry name" value="DUF6973"/>
    <property type="match status" value="1"/>
</dbReference>
<dbReference type="InterPro" id="IPR054246">
    <property type="entry name" value="DUF6973"/>
</dbReference>
<keyword evidence="4" id="KW-1185">Reference proteome</keyword>
<dbReference type="Proteomes" id="UP001497527">
    <property type="component" value="Unassembled WGS sequence"/>
</dbReference>
<feature type="domain" description="DUF6973" evidence="2">
    <location>
        <begin position="35"/>
        <end position="165"/>
    </location>
</feature>
<evidence type="ECO:0000256" key="1">
    <source>
        <dbReference type="SAM" id="SignalP"/>
    </source>
</evidence>
<dbReference type="EMBL" id="CAXJIO010000011">
    <property type="protein sequence ID" value="CAL2102313.1"/>
    <property type="molecule type" value="Genomic_DNA"/>
</dbReference>
<keyword evidence="1" id="KW-0732">Signal</keyword>
<reference evidence="3 4" key="1">
    <citation type="submission" date="2024-05" db="EMBL/GenBank/DDBJ databases">
        <authorList>
            <person name="Duchaud E."/>
        </authorList>
    </citation>
    <scope>NUCLEOTIDE SEQUENCE [LARGE SCALE GENOMIC DNA]</scope>
    <source>
        <strain evidence="3">Ena-SAMPLE-TAB-13-05-2024-13:56:06:370-140308</strain>
    </source>
</reference>
<dbReference type="RefSeq" id="WP_348715481.1">
    <property type="nucleotide sequence ID" value="NZ_CAXJIO010000011.1"/>
</dbReference>
<feature type="chain" id="PRO_5045120074" description="DUF6973 domain-containing protein" evidence="1">
    <location>
        <begin position="20"/>
        <end position="207"/>
    </location>
</feature>
<evidence type="ECO:0000259" key="2">
    <source>
        <dbReference type="Pfam" id="PF22322"/>
    </source>
</evidence>
<evidence type="ECO:0000313" key="4">
    <source>
        <dbReference type="Proteomes" id="UP001497527"/>
    </source>
</evidence>
<comment type="caution">
    <text evidence="3">The sequence shown here is derived from an EMBL/GenBank/DDBJ whole genome shotgun (WGS) entry which is preliminary data.</text>
</comment>
<gene>
    <name evidence="3" type="ORF">T190423A01A_20064</name>
</gene>
<evidence type="ECO:0000313" key="3">
    <source>
        <dbReference type="EMBL" id="CAL2102313.1"/>
    </source>
</evidence>